<dbReference type="OrthoDB" id="444432at2759"/>
<dbReference type="EMBL" id="KV423924">
    <property type="protein sequence ID" value="KZT61317.1"/>
    <property type="molecule type" value="Genomic_DNA"/>
</dbReference>
<evidence type="ECO:0000313" key="2">
    <source>
        <dbReference type="Proteomes" id="UP000076842"/>
    </source>
</evidence>
<protein>
    <submittedName>
        <fullName evidence="1">Uncharacterized protein</fullName>
    </submittedName>
</protein>
<dbReference type="InterPro" id="IPR029055">
    <property type="entry name" value="Ntn_hydrolases_N"/>
</dbReference>
<feature type="non-terminal residue" evidence="1">
    <location>
        <position position="1"/>
    </location>
</feature>
<organism evidence="1 2">
    <name type="scientific">Calocera cornea HHB12733</name>
    <dbReference type="NCBI Taxonomy" id="1353952"/>
    <lineage>
        <taxon>Eukaryota</taxon>
        <taxon>Fungi</taxon>
        <taxon>Dikarya</taxon>
        <taxon>Basidiomycota</taxon>
        <taxon>Agaricomycotina</taxon>
        <taxon>Dacrymycetes</taxon>
        <taxon>Dacrymycetales</taxon>
        <taxon>Dacrymycetaceae</taxon>
        <taxon>Calocera</taxon>
    </lineage>
</organism>
<sequence length="116" mass="13229">SSLNLCTTDGDQLVALRFRNQPIEHPPTLYYFTRARLNLNWRYPGHPDGPTAEPRSSVKVTDKVKEHGAHVIVASQSKTFDEKDWRLMDNNPAISVDEDMKGTLERLHEKAETVEV</sequence>
<accession>A0A165J3B9</accession>
<name>A0A165J3B9_9BASI</name>
<proteinExistence type="predicted"/>
<dbReference type="Proteomes" id="UP000076842">
    <property type="component" value="Unassembled WGS sequence"/>
</dbReference>
<dbReference type="AlphaFoldDB" id="A0A165J3B9"/>
<dbReference type="Gene3D" id="3.60.20.10">
    <property type="entry name" value="Glutamine Phosphoribosylpyrophosphate, subunit 1, domain 1"/>
    <property type="match status" value="1"/>
</dbReference>
<reference evidence="1 2" key="1">
    <citation type="journal article" date="2016" name="Mol. Biol. Evol.">
        <title>Comparative Genomics of Early-Diverging Mushroom-Forming Fungi Provides Insights into the Origins of Lignocellulose Decay Capabilities.</title>
        <authorList>
            <person name="Nagy L.G."/>
            <person name="Riley R."/>
            <person name="Tritt A."/>
            <person name="Adam C."/>
            <person name="Daum C."/>
            <person name="Floudas D."/>
            <person name="Sun H."/>
            <person name="Yadav J.S."/>
            <person name="Pangilinan J."/>
            <person name="Larsson K.H."/>
            <person name="Matsuura K."/>
            <person name="Barry K."/>
            <person name="Labutti K."/>
            <person name="Kuo R."/>
            <person name="Ohm R.A."/>
            <person name="Bhattacharya S.S."/>
            <person name="Shirouzu T."/>
            <person name="Yoshinaga Y."/>
            <person name="Martin F.M."/>
            <person name="Grigoriev I.V."/>
            <person name="Hibbett D.S."/>
        </authorList>
    </citation>
    <scope>NUCLEOTIDE SEQUENCE [LARGE SCALE GENOMIC DNA]</scope>
    <source>
        <strain evidence="1 2">HHB12733</strain>
    </source>
</reference>
<dbReference type="InParanoid" id="A0A165J3B9"/>
<dbReference type="STRING" id="1353952.A0A165J3B9"/>
<evidence type="ECO:0000313" key="1">
    <source>
        <dbReference type="EMBL" id="KZT61317.1"/>
    </source>
</evidence>
<gene>
    <name evidence="1" type="ORF">CALCODRAFT_527592</name>
</gene>
<keyword evidence="2" id="KW-1185">Reference proteome</keyword>